<evidence type="ECO:0000256" key="2">
    <source>
        <dbReference type="PROSITE-ProRule" id="PRU00169"/>
    </source>
</evidence>
<keyword evidence="2" id="KW-0597">Phosphoprotein</keyword>
<dbReference type="PROSITE" id="PS51755">
    <property type="entry name" value="OMPR_PHOB"/>
    <property type="match status" value="1"/>
</dbReference>
<dbReference type="InterPro" id="IPR001789">
    <property type="entry name" value="Sig_transdc_resp-reg_receiver"/>
</dbReference>
<organism evidence="7 8">
    <name type="scientific">Litoribrevibacter euphylliae</name>
    <dbReference type="NCBI Taxonomy" id="1834034"/>
    <lineage>
        <taxon>Bacteria</taxon>
        <taxon>Pseudomonadati</taxon>
        <taxon>Pseudomonadota</taxon>
        <taxon>Gammaproteobacteria</taxon>
        <taxon>Oceanospirillales</taxon>
        <taxon>Oceanospirillaceae</taxon>
        <taxon>Litoribrevibacter</taxon>
    </lineage>
</organism>
<evidence type="ECO:0000259" key="5">
    <source>
        <dbReference type="PROSITE" id="PS50110"/>
    </source>
</evidence>
<evidence type="ECO:0000256" key="1">
    <source>
        <dbReference type="ARBA" id="ARBA00023125"/>
    </source>
</evidence>
<protein>
    <submittedName>
        <fullName evidence="7">Response regulator</fullName>
    </submittedName>
</protein>
<dbReference type="Gene3D" id="3.40.50.2300">
    <property type="match status" value="1"/>
</dbReference>
<dbReference type="PANTHER" id="PTHR48111">
    <property type="entry name" value="REGULATOR OF RPOS"/>
    <property type="match status" value="1"/>
</dbReference>
<dbReference type="Gene3D" id="6.10.250.690">
    <property type="match status" value="1"/>
</dbReference>
<keyword evidence="1 3" id="KW-0238">DNA-binding</keyword>
<evidence type="ECO:0000313" key="8">
    <source>
        <dbReference type="Proteomes" id="UP001595476"/>
    </source>
</evidence>
<feature type="domain" description="Response regulatory" evidence="5">
    <location>
        <begin position="12"/>
        <end position="125"/>
    </location>
</feature>
<dbReference type="SUPFAM" id="SSF46894">
    <property type="entry name" value="C-terminal effector domain of the bipartite response regulators"/>
    <property type="match status" value="1"/>
</dbReference>
<dbReference type="Proteomes" id="UP001595476">
    <property type="component" value="Unassembled WGS sequence"/>
</dbReference>
<proteinExistence type="predicted"/>
<gene>
    <name evidence="7" type="ORF">ACFOEK_17355</name>
</gene>
<evidence type="ECO:0000256" key="4">
    <source>
        <dbReference type="SAM" id="MobiDB-lite"/>
    </source>
</evidence>
<feature type="domain" description="OmpR/PhoB-type" evidence="6">
    <location>
        <begin position="151"/>
        <end position="252"/>
    </location>
</feature>
<keyword evidence="8" id="KW-1185">Reference proteome</keyword>
<dbReference type="PROSITE" id="PS50110">
    <property type="entry name" value="RESPONSE_REGULATORY"/>
    <property type="match status" value="1"/>
</dbReference>
<feature type="DNA-binding region" description="OmpR/PhoB-type" evidence="3">
    <location>
        <begin position="151"/>
        <end position="252"/>
    </location>
</feature>
<dbReference type="Pfam" id="PF00072">
    <property type="entry name" value="Response_reg"/>
    <property type="match status" value="1"/>
</dbReference>
<dbReference type="InterPro" id="IPR011006">
    <property type="entry name" value="CheY-like_superfamily"/>
</dbReference>
<dbReference type="InterPro" id="IPR001867">
    <property type="entry name" value="OmpR/PhoB-type_DNA-bd"/>
</dbReference>
<evidence type="ECO:0000259" key="6">
    <source>
        <dbReference type="PROSITE" id="PS51755"/>
    </source>
</evidence>
<accession>A0ABV7HG16</accession>
<dbReference type="EMBL" id="JBHRSZ010000007">
    <property type="protein sequence ID" value="MFC3152809.1"/>
    <property type="molecule type" value="Genomic_DNA"/>
</dbReference>
<dbReference type="Gene3D" id="1.10.10.10">
    <property type="entry name" value="Winged helix-like DNA-binding domain superfamily/Winged helix DNA-binding domain"/>
    <property type="match status" value="1"/>
</dbReference>
<evidence type="ECO:0000256" key="3">
    <source>
        <dbReference type="PROSITE-ProRule" id="PRU01091"/>
    </source>
</evidence>
<feature type="compositionally biased region" description="Low complexity" evidence="4">
    <location>
        <begin position="135"/>
        <end position="153"/>
    </location>
</feature>
<dbReference type="InterPro" id="IPR036388">
    <property type="entry name" value="WH-like_DNA-bd_sf"/>
</dbReference>
<dbReference type="SMART" id="SM00862">
    <property type="entry name" value="Trans_reg_C"/>
    <property type="match status" value="1"/>
</dbReference>
<feature type="modified residue" description="4-aspartylphosphate" evidence="2">
    <location>
        <position position="61"/>
    </location>
</feature>
<dbReference type="CDD" id="cd00383">
    <property type="entry name" value="trans_reg_C"/>
    <property type="match status" value="1"/>
</dbReference>
<dbReference type="Pfam" id="PF00486">
    <property type="entry name" value="Trans_reg_C"/>
    <property type="match status" value="1"/>
</dbReference>
<dbReference type="SMART" id="SM00448">
    <property type="entry name" value="REC"/>
    <property type="match status" value="1"/>
</dbReference>
<comment type="caution">
    <text evidence="7">The sequence shown here is derived from an EMBL/GenBank/DDBJ whole genome shotgun (WGS) entry which is preliminary data.</text>
</comment>
<evidence type="ECO:0000313" key="7">
    <source>
        <dbReference type="EMBL" id="MFC3152809.1"/>
    </source>
</evidence>
<sequence length="257" mass="28639">MDNFALDTPAYRLLLVEDDQELAGLIREFLIKSGFEVEHLSNGAEAAEYILQQQPDLVILDVMLPGLSGMEVCKRVRPSFLQPILMLTALDEDMDQMLGLELGADDYVIKPVKPRLLLSRIRALLRRVETDRQMAQATSHTSSHQASASASPITSSHSDCLVIDLSARSVVCCQSLVTLTTAEFDLLVLLAEHQGEIVSRDDIVRNLRGFDYDGLDRSIDRRISRVRKKLGDDSSEPNIIKTIRGKGYLLSLPVEMC</sequence>
<dbReference type="PANTHER" id="PTHR48111:SF47">
    <property type="entry name" value="TRANSCRIPTIONAL REGULATORY PROTEIN RSTA"/>
    <property type="match status" value="1"/>
</dbReference>
<feature type="region of interest" description="Disordered" evidence="4">
    <location>
        <begin position="134"/>
        <end position="153"/>
    </location>
</feature>
<reference evidence="8" key="1">
    <citation type="journal article" date="2019" name="Int. J. Syst. Evol. Microbiol.">
        <title>The Global Catalogue of Microorganisms (GCM) 10K type strain sequencing project: providing services to taxonomists for standard genome sequencing and annotation.</title>
        <authorList>
            <consortium name="The Broad Institute Genomics Platform"/>
            <consortium name="The Broad Institute Genome Sequencing Center for Infectious Disease"/>
            <person name="Wu L."/>
            <person name="Ma J."/>
        </authorList>
    </citation>
    <scope>NUCLEOTIDE SEQUENCE [LARGE SCALE GENOMIC DNA]</scope>
    <source>
        <strain evidence="8">KCTC 52438</strain>
    </source>
</reference>
<dbReference type="InterPro" id="IPR016032">
    <property type="entry name" value="Sig_transdc_resp-reg_C-effctor"/>
</dbReference>
<dbReference type="SUPFAM" id="SSF52172">
    <property type="entry name" value="CheY-like"/>
    <property type="match status" value="1"/>
</dbReference>
<name>A0ABV7HG16_9GAMM</name>
<dbReference type="RefSeq" id="WP_386722733.1">
    <property type="nucleotide sequence ID" value="NZ_JBHRSZ010000007.1"/>
</dbReference>
<dbReference type="InterPro" id="IPR039420">
    <property type="entry name" value="WalR-like"/>
</dbReference>